<dbReference type="EMBL" id="VSRR010150747">
    <property type="protein sequence ID" value="MPD06359.1"/>
    <property type="molecule type" value="Genomic_DNA"/>
</dbReference>
<evidence type="ECO:0000313" key="3">
    <source>
        <dbReference type="Proteomes" id="UP000324222"/>
    </source>
</evidence>
<organism evidence="2 3">
    <name type="scientific">Portunus trituberculatus</name>
    <name type="common">Swimming crab</name>
    <name type="synonym">Neptunus trituberculatus</name>
    <dbReference type="NCBI Taxonomy" id="210409"/>
    <lineage>
        <taxon>Eukaryota</taxon>
        <taxon>Metazoa</taxon>
        <taxon>Ecdysozoa</taxon>
        <taxon>Arthropoda</taxon>
        <taxon>Crustacea</taxon>
        <taxon>Multicrustacea</taxon>
        <taxon>Malacostraca</taxon>
        <taxon>Eumalacostraca</taxon>
        <taxon>Eucarida</taxon>
        <taxon>Decapoda</taxon>
        <taxon>Pleocyemata</taxon>
        <taxon>Brachyura</taxon>
        <taxon>Eubrachyura</taxon>
        <taxon>Portunoidea</taxon>
        <taxon>Portunidae</taxon>
        <taxon>Portuninae</taxon>
        <taxon>Portunus</taxon>
    </lineage>
</organism>
<reference evidence="2 3" key="1">
    <citation type="submission" date="2019-05" db="EMBL/GenBank/DDBJ databases">
        <title>Another draft genome of Portunus trituberculatus and its Hox gene families provides insights of decapod evolution.</title>
        <authorList>
            <person name="Jeong J.-H."/>
            <person name="Song I."/>
            <person name="Kim S."/>
            <person name="Choi T."/>
            <person name="Kim D."/>
            <person name="Ryu S."/>
            <person name="Kim W."/>
        </authorList>
    </citation>
    <scope>NUCLEOTIDE SEQUENCE [LARGE SCALE GENOMIC DNA]</scope>
    <source>
        <tissue evidence="2">Muscle</tissue>
    </source>
</reference>
<evidence type="ECO:0000256" key="1">
    <source>
        <dbReference type="SAM" id="MobiDB-lite"/>
    </source>
</evidence>
<comment type="caution">
    <text evidence="2">The sequence shown here is derived from an EMBL/GenBank/DDBJ whole genome shotgun (WGS) entry which is preliminary data.</text>
</comment>
<proteinExistence type="predicted"/>
<name>A0A5B7KM53_PORTR</name>
<evidence type="ECO:0000313" key="2">
    <source>
        <dbReference type="EMBL" id="MPD06359.1"/>
    </source>
</evidence>
<sequence length="107" mass="11709">MIPSGNRCPPGNSLEFIKIDLRARQGLIYSTLHTLHSHPALESEANCSLSLKILSDLSNGRRGREDTFQSPLSYVCVCNSPRLPAGHPAMQSSPLRSELRAHTPVFG</sequence>
<protein>
    <submittedName>
        <fullName evidence="2">Uncharacterized protein</fullName>
    </submittedName>
</protein>
<dbReference type="AlphaFoldDB" id="A0A5B7KM53"/>
<feature type="region of interest" description="Disordered" evidence="1">
    <location>
        <begin position="87"/>
        <end position="107"/>
    </location>
</feature>
<gene>
    <name evidence="2" type="ORF">E2C01_102167</name>
</gene>
<dbReference type="Proteomes" id="UP000324222">
    <property type="component" value="Unassembled WGS sequence"/>
</dbReference>
<accession>A0A5B7KM53</accession>
<keyword evidence="3" id="KW-1185">Reference proteome</keyword>